<organism evidence="1 2">
    <name type="scientific">Aliivibrio sifiae</name>
    <dbReference type="NCBI Taxonomy" id="566293"/>
    <lineage>
        <taxon>Bacteria</taxon>
        <taxon>Pseudomonadati</taxon>
        <taxon>Pseudomonadota</taxon>
        <taxon>Gammaproteobacteria</taxon>
        <taxon>Vibrionales</taxon>
        <taxon>Vibrionaceae</taxon>
        <taxon>Aliivibrio</taxon>
    </lineage>
</organism>
<sequence>MTKKVAISQSNYIPWKGYFDLIASVDVFVLYDDMQYTKRDWRNRNKIQTANGPQWLTIPVDVKGKYYQKINETLVAEQSWRRKHWAAICQNYSKAPYFKSYEEIFKNLYLESSETSLSKINYEFLKAICNILGIDTKLVFSDEFELVDGKSERLLGVCKDLNADIYLSGPAAKDYLDVELFSKEGITVEWMEYGNYPEYSQQYSPFEHYVTVLDLIFNEGSNARDYMRVLDEA</sequence>
<evidence type="ECO:0008006" key="3">
    <source>
        <dbReference type="Google" id="ProtNLM"/>
    </source>
</evidence>
<dbReference type="EMBL" id="MSCO01000003">
    <property type="protein sequence ID" value="PQJ83336.1"/>
    <property type="molecule type" value="Genomic_DNA"/>
</dbReference>
<dbReference type="OrthoDB" id="3611744at2"/>
<evidence type="ECO:0000313" key="1">
    <source>
        <dbReference type="EMBL" id="PQJ83336.1"/>
    </source>
</evidence>
<dbReference type="Pfam" id="PF08889">
    <property type="entry name" value="WbqC"/>
    <property type="match status" value="1"/>
</dbReference>
<name>A0A2S7X0L4_9GAMM</name>
<accession>A0A2S7X0L4</accession>
<evidence type="ECO:0000313" key="2">
    <source>
        <dbReference type="Proteomes" id="UP000239263"/>
    </source>
</evidence>
<protein>
    <recommendedName>
        <fullName evidence="3">WbqC family protein</fullName>
    </recommendedName>
</protein>
<gene>
    <name evidence="1" type="ORF">BTO22_18280</name>
</gene>
<reference evidence="1 2" key="1">
    <citation type="submission" date="2016-12" db="EMBL/GenBank/DDBJ databases">
        <title>Diversity of luminous bacteria.</title>
        <authorList>
            <person name="Yoshizawa S."/>
            <person name="Kogure K."/>
        </authorList>
    </citation>
    <scope>NUCLEOTIDE SEQUENCE [LARGE SCALE GENOMIC DNA]</scope>
    <source>
        <strain evidence="1 2">ATCC 33715</strain>
    </source>
</reference>
<dbReference type="InterPro" id="IPR014985">
    <property type="entry name" value="WbqC"/>
</dbReference>
<proteinExistence type="predicted"/>
<dbReference type="Proteomes" id="UP000239263">
    <property type="component" value="Unassembled WGS sequence"/>
</dbReference>
<comment type="caution">
    <text evidence="1">The sequence shown here is derived from an EMBL/GenBank/DDBJ whole genome shotgun (WGS) entry which is preliminary data.</text>
</comment>
<dbReference type="RefSeq" id="WP_105056756.1">
    <property type="nucleotide sequence ID" value="NZ_CAWNRT010000003.1"/>
</dbReference>
<dbReference type="AlphaFoldDB" id="A0A2S7X0L4"/>